<evidence type="ECO:0000313" key="4">
    <source>
        <dbReference type="Proteomes" id="UP001161388"/>
    </source>
</evidence>
<keyword evidence="1" id="KW-1133">Transmembrane helix</keyword>
<keyword evidence="1" id="KW-0472">Membrane</keyword>
<comment type="caution">
    <text evidence="3">The sequence shown here is derived from an EMBL/GenBank/DDBJ whole genome shotgun (WGS) entry which is preliminary data.</text>
</comment>
<accession>A0ABQ5VE94</accession>
<sequence>MSVNLAGALLMMASMACFVLNDTMLKLTGGAVPLFQLLFVRSVITCGLILAARGRLGALHFRIARRDWVIILIRAATEVTISYFFLTALFNMPLANLTAILQVVPLAVTLASAVILREAVGWRRSLAIAVGFCGVLLIVRPGPEGFNIWSIYALIAMLGVTLRDLVTRQLSPEVPSMTVTLVTAASVMVAAGLASLSTPWVEITAQSWGLIVASAVCILGGYFFSIQVMRSGDVSFTAPFRYSGLVWALILGWLVFGEWPHVLTLIGAAIVVATGVFSFYRERKVSGAG</sequence>
<dbReference type="Gene3D" id="1.10.3730.20">
    <property type="match status" value="1"/>
</dbReference>
<dbReference type="PANTHER" id="PTHR22911">
    <property type="entry name" value="ACYL-MALONYL CONDENSING ENZYME-RELATED"/>
    <property type="match status" value="1"/>
</dbReference>
<feature type="domain" description="EamA" evidence="2">
    <location>
        <begin position="6"/>
        <end position="139"/>
    </location>
</feature>
<feature type="domain" description="EamA" evidence="2">
    <location>
        <begin position="148"/>
        <end position="274"/>
    </location>
</feature>
<evidence type="ECO:0000256" key="1">
    <source>
        <dbReference type="SAM" id="Phobius"/>
    </source>
</evidence>
<organism evidence="3 4">
    <name type="scientific">Sulfitobacter pacificus</name>
    <dbReference type="NCBI Taxonomy" id="1499314"/>
    <lineage>
        <taxon>Bacteria</taxon>
        <taxon>Pseudomonadati</taxon>
        <taxon>Pseudomonadota</taxon>
        <taxon>Alphaproteobacteria</taxon>
        <taxon>Rhodobacterales</taxon>
        <taxon>Roseobacteraceae</taxon>
        <taxon>Sulfitobacter</taxon>
    </lineage>
</organism>
<feature type="transmembrane region" description="Helical" evidence="1">
    <location>
        <begin position="68"/>
        <end position="90"/>
    </location>
</feature>
<feature type="transmembrane region" description="Helical" evidence="1">
    <location>
        <begin position="238"/>
        <end position="256"/>
    </location>
</feature>
<feature type="transmembrane region" description="Helical" evidence="1">
    <location>
        <begin position="96"/>
        <end position="116"/>
    </location>
</feature>
<feature type="transmembrane region" description="Helical" evidence="1">
    <location>
        <begin position="34"/>
        <end position="56"/>
    </location>
</feature>
<dbReference type="InterPro" id="IPR000620">
    <property type="entry name" value="EamA_dom"/>
</dbReference>
<keyword evidence="1" id="KW-0812">Transmembrane</keyword>
<reference evidence="3" key="2">
    <citation type="submission" date="2023-01" db="EMBL/GenBank/DDBJ databases">
        <title>Draft genome sequence of Sulfitobacter pacificus strain NBRC 109915.</title>
        <authorList>
            <person name="Sun Q."/>
            <person name="Mori K."/>
        </authorList>
    </citation>
    <scope>NUCLEOTIDE SEQUENCE</scope>
    <source>
        <strain evidence="3">NBRC 109915</strain>
    </source>
</reference>
<dbReference type="InterPro" id="IPR037185">
    <property type="entry name" value="EmrE-like"/>
</dbReference>
<evidence type="ECO:0000259" key="2">
    <source>
        <dbReference type="Pfam" id="PF00892"/>
    </source>
</evidence>
<name>A0ABQ5VE94_9RHOB</name>
<dbReference type="Proteomes" id="UP001161388">
    <property type="component" value="Unassembled WGS sequence"/>
</dbReference>
<dbReference type="RefSeq" id="WP_284369662.1">
    <property type="nucleotide sequence ID" value="NZ_BSNL01000001.1"/>
</dbReference>
<keyword evidence="4" id="KW-1185">Reference proteome</keyword>
<protein>
    <submittedName>
        <fullName evidence="3">Membrane protein</fullName>
    </submittedName>
</protein>
<evidence type="ECO:0000313" key="3">
    <source>
        <dbReference type="EMBL" id="GLQ25389.1"/>
    </source>
</evidence>
<dbReference type="EMBL" id="BSNL01000001">
    <property type="protein sequence ID" value="GLQ25389.1"/>
    <property type="molecule type" value="Genomic_DNA"/>
</dbReference>
<feature type="transmembrane region" description="Helical" evidence="1">
    <location>
        <begin position="262"/>
        <end position="280"/>
    </location>
</feature>
<proteinExistence type="predicted"/>
<dbReference type="Pfam" id="PF00892">
    <property type="entry name" value="EamA"/>
    <property type="match status" value="2"/>
</dbReference>
<feature type="transmembrane region" description="Helical" evidence="1">
    <location>
        <begin position="148"/>
        <end position="166"/>
    </location>
</feature>
<dbReference type="PANTHER" id="PTHR22911:SF135">
    <property type="entry name" value="BLR4310 PROTEIN"/>
    <property type="match status" value="1"/>
</dbReference>
<gene>
    <name evidence="3" type="ORF">GCM10007927_01920</name>
</gene>
<dbReference type="SUPFAM" id="SSF103481">
    <property type="entry name" value="Multidrug resistance efflux transporter EmrE"/>
    <property type="match status" value="2"/>
</dbReference>
<feature type="transmembrane region" description="Helical" evidence="1">
    <location>
        <begin position="207"/>
        <end position="226"/>
    </location>
</feature>
<feature type="transmembrane region" description="Helical" evidence="1">
    <location>
        <begin position="178"/>
        <end position="201"/>
    </location>
</feature>
<feature type="transmembrane region" description="Helical" evidence="1">
    <location>
        <begin position="125"/>
        <end position="142"/>
    </location>
</feature>
<reference evidence="3" key="1">
    <citation type="journal article" date="2014" name="Int. J. Syst. Evol. Microbiol.">
        <title>Complete genome of a new Firmicutes species belonging to the dominant human colonic microbiota ('Ruminococcus bicirculans') reveals two chromosomes and a selective capacity to utilize plant glucans.</title>
        <authorList>
            <consortium name="NISC Comparative Sequencing Program"/>
            <person name="Wegmann U."/>
            <person name="Louis P."/>
            <person name="Goesmann A."/>
            <person name="Henrissat B."/>
            <person name="Duncan S.H."/>
            <person name="Flint H.J."/>
        </authorList>
    </citation>
    <scope>NUCLEOTIDE SEQUENCE</scope>
    <source>
        <strain evidence="3">NBRC 109915</strain>
    </source>
</reference>